<evidence type="ECO:0000313" key="2">
    <source>
        <dbReference type="Proteomes" id="UP001172155"/>
    </source>
</evidence>
<organism evidence="1 2">
    <name type="scientific">Schizothecium vesticola</name>
    <dbReference type="NCBI Taxonomy" id="314040"/>
    <lineage>
        <taxon>Eukaryota</taxon>
        <taxon>Fungi</taxon>
        <taxon>Dikarya</taxon>
        <taxon>Ascomycota</taxon>
        <taxon>Pezizomycotina</taxon>
        <taxon>Sordariomycetes</taxon>
        <taxon>Sordariomycetidae</taxon>
        <taxon>Sordariales</taxon>
        <taxon>Schizotheciaceae</taxon>
        <taxon>Schizothecium</taxon>
    </lineage>
</organism>
<reference evidence="1" key="1">
    <citation type="submission" date="2023-06" db="EMBL/GenBank/DDBJ databases">
        <title>Genome-scale phylogeny and comparative genomics of the fungal order Sordariales.</title>
        <authorList>
            <consortium name="Lawrence Berkeley National Laboratory"/>
            <person name="Hensen N."/>
            <person name="Bonometti L."/>
            <person name="Westerberg I."/>
            <person name="Brannstrom I.O."/>
            <person name="Guillou S."/>
            <person name="Cros-Aarteil S."/>
            <person name="Calhoun S."/>
            <person name="Haridas S."/>
            <person name="Kuo A."/>
            <person name="Mondo S."/>
            <person name="Pangilinan J."/>
            <person name="Riley R."/>
            <person name="LaButti K."/>
            <person name="Andreopoulos B."/>
            <person name="Lipzen A."/>
            <person name="Chen C."/>
            <person name="Yanf M."/>
            <person name="Daum C."/>
            <person name="Ng V."/>
            <person name="Clum A."/>
            <person name="Steindorff A."/>
            <person name="Ohm R."/>
            <person name="Martin F."/>
            <person name="Silar P."/>
            <person name="Natvig D."/>
            <person name="Lalanne C."/>
            <person name="Gautier V."/>
            <person name="Ament-velasquez S.L."/>
            <person name="Kruys A."/>
            <person name="Hutchinson M.I."/>
            <person name="Powell A.J."/>
            <person name="Barry K."/>
            <person name="Miller A.N."/>
            <person name="Grigoriev I.V."/>
            <person name="Debuchy R."/>
            <person name="Gladieux P."/>
            <person name="Thoren M.H."/>
            <person name="Johannesson H."/>
        </authorList>
    </citation>
    <scope>NUCLEOTIDE SEQUENCE</scope>
    <source>
        <strain evidence="1">SMH3187-1</strain>
    </source>
</reference>
<protein>
    <submittedName>
        <fullName evidence="1">Uncharacterized protein</fullName>
    </submittedName>
</protein>
<proteinExistence type="predicted"/>
<dbReference type="AlphaFoldDB" id="A0AA40F9T3"/>
<evidence type="ECO:0000313" key="1">
    <source>
        <dbReference type="EMBL" id="KAK0753731.1"/>
    </source>
</evidence>
<dbReference type="EMBL" id="JAUKUD010000001">
    <property type="protein sequence ID" value="KAK0753731.1"/>
    <property type="molecule type" value="Genomic_DNA"/>
</dbReference>
<accession>A0AA40F9T3</accession>
<keyword evidence="2" id="KW-1185">Reference proteome</keyword>
<sequence length="341" mass="38750">MFTNTTKEGIANLPNFANNAATVPLNGCSPLKQSIYLGRLKNAVGATTPDHSLPMDDPYGCIIRWYHSFALLQLCERLLRDDPAQFETIVPELFAGMSRYDQPPLASNSTEQPRQNEGATGVNLINKLNGRVTKWQTNAEKAMRLFVQGRLRDRQLGHETAILAKVGEEMAVPEQAVTARGVTCLKLASTLLRRRRPTKKLNAGRSHILRWDPLHDIRSVKTRPAPWELSCLSQHMPYILGVGPCDKDKCLERCMDFMFSDYSFMDIEERNCQAETRLLVEEFDILHKIHNLHQRTNEKAKPVFAWKRAKPRKIYHSDSAVRSVEDTPDLDKVQNRPGTAF</sequence>
<name>A0AA40F9T3_9PEZI</name>
<gene>
    <name evidence="1" type="ORF">B0T18DRAFT_385727</name>
</gene>
<dbReference type="Proteomes" id="UP001172155">
    <property type="component" value="Unassembled WGS sequence"/>
</dbReference>
<comment type="caution">
    <text evidence="1">The sequence shown here is derived from an EMBL/GenBank/DDBJ whole genome shotgun (WGS) entry which is preliminary data.</text>
</comment>